<comment type="caution">
    <text evidence="2">The sequence shown here is derived from an EMBL/GenBank/DDBJ whole genome shotgun (WGS) entry which is preliminary data.</text>
</comment>
<organism evidence="2 3">
    <name type="scientific">Ruminococcus hominis</name>
    <dbReference type="NCBI Taxonomy" id="2763065"/>
    <lineage>
        <taxon>Bacteria</taxon>
        <taxon>Bacillati</taxon>
        <taxon>Bacillota</taxon>
        <taxon>Clostridia</taxon>
        <taxon>Eubacteriales</taxon>
        <taxon>Oscillospiraceae</taxon>
        <taxon>Ruminococcus</taxon>
    </lineage>
</organism>
<feature type="transmembrane region" description="Helical" evidence="1">
    <location>
        <begin position="12"/>
        <end position="34"/>
    </location>
</feature>
<evidence type="ECO:0000256" key="1">
    <source>
        <dbReference type="SAM" id="Phobius"/>
    </source>
</evidence>
<dbReference type="Proteomes" id="UP000631576">
    <property type="component" value="Unassembled WGS sequence"/>
</dbReference>
<dbReference type="EMBL" id="JACOPE010000001">
    <property type="protein sequence ID" value="MBC5684019.1"/>
    <property type="molecule type" value="Genomic_DNA"/>
</dbReference>
<keyword evidence="1" id="KW-0472">Membrane</keyword>
<accession>A0ABR7G9B5</accession>
<sequence>MEMKSLEDGRRKIRICLTIMLIAAVISGVCYYYSAAGKAERYESEEMLVNSEEKCNGC</sequence>
<name>A0ABR7G9B5_9FIRM</name>
<dbReference type="RefSeq" id="WP_172696967.1">
    <property type="nucleotide sequence ID" value="NZ_JACOPE010000001.1"/>
</dbReference>
<evidence type="ECO:0000313" key="2">
    <source>
        <dbReference type="EMBL" id="MBC5684019.1"/>
    </source>
</evidence>
<keyword evidence="1" id="KW-1133">Transmembrane helix</keyword>
<gene>
    <name evidence="2" type="ORF">H8S40_10695</name>
</gene>
<keyword evidence="1" id="KW-0812">Transmembrane</keyword>
<evidence type="ECO:0008006" key="4">
    <source>
        <dbReference type="Google" id="ProtNLM"/>
    </source>
</evidence>
<reference evidence="2 3" key="1">
    <citation type="submission" date="2020-08" db="EMBL/GenBank/DDBJ databases">
        <title>Genome public.</title>
        <authorList>
            <person name="Liu C."/>
            <person name="Sun Q."/>
        </authorList>
    </citation>
    <scope>NUCLEOTIDE SEQUENCE [LARGE SCALE GENOMIC DNA]</scope>
    <source>
        <strain evidence="2 3">NSJ-13</strain>
    </source>
</reference>
<protein>
    <recommendedName>
        <fullName evidence="4">Membrane-spanning protein</fullName>
    </recommendedName>
</protein>
<evidence type="ECO:0000313" key="3">
    <source>
        <dbReference type="Proteomes" id="UP000631576"/>
    </source>
</evidence>
<proteinExistence type="predicted"/>
<keyword evidence="3" id="KW-1185">Reference proteome</keyword>